<dbReference type="AlphaFoldDB" id="A0A6G0XB34"/>
<dbReference type="SUPFAM" id="SSF57903">
    <property type="entry name" value="FYVE/PHD zinc finger"/>
    <property type="match status" value="1"/>
</dbReference>
<dbReference type="Proteomes" id="UP000481153">
    <property type="component" value="Unassembled WGS sequence"/>
</dbReference>
<keyword evidence="7" id="KW-0175">Coiled coil</keyword>
<feature type="domain" description="FYVE-type" evidence="9">
    <location>
        <begin position="321"/>
        <end position="380"/>
    </location>
</feature>
<evidence type="ECO:0000259" key="9">
    <source>
        <dbReference type="PROSITE" id="PS50178"/>
    </source>
</evidence>
<evidence type="ECO:0000256" key="6">
    <source>
        <dbReference type="PROSITE-ProRule" id="PRU00091"/>
    </source>
</evidence>
<dbReference type="Pfam" id="PF01363">
    <property type="entry name" value="FYVE"/>
    <property type="match status" value="1"/>
</dbReference>
<feature type="domain" description="DEP" evidence="10">
    <location>
        <begin position="147"/>
        <end position="222"/>
    </location>
</feature>
<dbReference type="InterPro" id="IPR036390">
    <property type="entry name" value="WH_DNA-bd_sf"/>
</dbReference>
<dbReference type="InterPro" id="IPR013083">
    <property type="entry name" value="Znf_RING/FYVE/PHD"/>
</dbReference>
<dbReference type="InterPro" id="IPR000591">
    <property type="entry name" value="DEP_dom"/>
</dbReference>
<dbReference type="CDD" id="cd04371">
    <property type="entry name" value="DEP"/>
    <property type="match status" value="1"/>
</dbReference>
<dbReference type="PANTHER" id="PTHR43102">
    <property type="entry name" value="SLR1143 PROTEIN"/>
    <property type="match status" value="1"/>
</dbReference>
<comment type="caution">
    <text evidence="11">The sequence shown here is derived from an EMBL/GenBank/DDBJ whole genome shotgun (WGS) entry which is preliminary data.</text>
</comment>
<dbReference type="SUPFAM" id="SSF55781">
    <property type="entry name" value="GAF domain-like"/>
    <property type="match status" value="1"/>
</dbReference>
<evidence type="ECO:0000313" key="12">
    <source>
        <dbReference type="Proteomes" id="UP000481153"/>
    </source>
</evidence>
<dbReference type="InterPro" id="IPR011993">
    <property type="entry name" value="PH-like_dom_sf"/>
</dbReference>
<accession>A0A6G0XB34</accession>
<dbReference type="Gene3D" id="3.30.450.40">
    <property type="match status" value="1"/>
</dbReference>
<dbReference type="PANTHER" id="PTHR43102:SF2">
    <property type="entry name" value="GAF DOMAIN-CONTAINING PROTEIN"/>
    <property type="match status" value="1"/>
</dbReference>
<evidence type="ECO:0000313" key="11">
    <source>
        <dbReference type="EMBL" id="KAF0737233.1"/>
    </source>
</evidence>
<organism evidence="11 12">
    <name type="scientific">Aphanomyces euteiches</name>
    <dbReference type="NCBI Taxonomy" id="100861"/>
    <lineage>
        <taxon>Eukaryota</taxon>
        <taxon>Sar</taxon>
        <taxon>Stramenopiles</taxon>
        <taxon>Oomycota</taxon>
        <taxon>Saprolegniomycetes</taxon>
        <taxon>Saprolegniales</taxon>
        <taxon>Verrucalvaceae</taxon>
        <taxon>Aphanomyces</taxon>
    </lineage>
</organism>
<feature type="region of interest" description="Disordered" evidence="8">
    <location>
        <begin position="618"/>
        <end position="645"/>
    </location>
</feature>
<dbReference type="InterPro" id="IPR017455">
    <property type="entry name" value="Znf_FYVE-rel"/>
</dbReference>
<evidence type="ECO:0000256" key="7">
    <source>
        <dbReference type="SAM" id="Coils"/>
    </source>
</evidence>
<dbReference type="GO" id="GO:0035556">
    <property type="term" value="P:intracellular signal transduction"/>
    <property type="evidence" value="ECO:0007669"/>
    <property type="project" value="InterPro"/>
</dbReference>
<dbReference type="InterPro" id="IPR029016">
    <property type="entry name" value="GAF-like_dom_sf"/>
</dbReference>
<dbReference type="PROSITE" id="PS50178">
    <property type="entry name" value="ZF_FYVE"/>
    <property type="match status" value="1"/>
</dbReference>
<evidence type="ECO:0000256" key="8">
    <source>
        <dbReference type="SAM" id="MobiDB-lite"/>
    </source>
</evidence>
<evidence type="ECO:0000256" key="1">
    <source>
        <dbReference type="ARBA" id="ARBA00022723"/>
    </source>
</evidence>
<dbReference type="GO" id="GO:0008270">
    <property type="term" value="F:zinc ion binding"/>
    <property type="evidence" value="ECO:0007669"/>
    <property type="project" value="UniProtKB-KW"/>
</dbReference>
<name>A0A6G0XB34_9STRA</name>
<keyword evidence="1" id="KW-0479">Metal-binding</keyword>
<dbReference type="CDD" id="cd00821">
    <property type="entry name" value="PH"/>
    <property type="match status" value="1"/>
</dbReference>
<dbReference type="InterPro" id="IPR011011">
    <property type="entry name" value="Znf_FYVE_PHD"/>
</dbReference>
<keyword evidence="2 6" id="KW-0863">Zinc-finger</keyword>
<feature type="coiled-coil region" evidence="7">
    <location>
        <begin position="675"/>
        <end position="705"/>
    </location>
</feature>
<dbReference type="VEuPathDB" id="FungiDB:AeMF1_010121"/>
<evidence type="ECO:0008006" key="13">
    <source>
        <dbReference type="Google" id="ProtNLM"/>
    </source>
</evidence>
<sequence>MNWDIPAQVKPKTGILEFKTKGGLFASWITVFAKIEGRWLSLYKKEGSLAKVGAIELGHGVQMKSFEDLENFARRFDVVCKGGALPPIEWNFRVSGRKDRDGWVRAILANVNIYMQLEIEAFPRYRDYEEIVTEMIHGVPTAVRLIPKSNNLIRKNNQPVRAPLHDKSFLGYDAVTFLVSNKYAESQEDAEALCQLLLSMNLIHHLVWAQDFSMGEVFCFTQDQNVNTCVQVFETLIEVGKFWIYLPLPLAAESNSVFSSPQKEAMFPQAMLTSRSIANLSSTNRHASVLSRSLSSHSGSEASKDTSSSIEILDESKWVNAETAKYCFVCEKGFNPLRRKHHCRLCGSVVCTSCGIHTTVGQINRAVNVRVCLRCRVRMKQSQEALRNASALSDGSQHRLSINSHTTHLSDTTASTAHCSVCNDCDNRCQPQTTASVEFPLDFDWANSWPKPPRRLNENLCVETLDQTKVLLQPDPWFDQLCDVVVSNTNCEKAVIGFMTTSHFVLMGTSGPIDMEKAVPFEVAFAPHAIMSAEPLVCCDVGEDVRFAHNLYMRKQWRVGFYASYPILVSTGLILGAIEMYDPNPRRQCYNVQVHLEEVTQLVVQYLDDLIEQSKRGFAPVSQPEPVQAPAAQATNPPPAPGMSAMEGTLMELLEKTTGTQSQLQQQQVQMVHAVGNHSQQINMLAEKLQRIEAAIDKRQATTDES</sequence>
<evidence type="ECO:0000256" key="5">
    <source>
        <dbReference type="ARBA" id="ARBA00023163"/>
    </source>
</evidence>
<evidence type="ECO:0000256" key="2">
    <source>
        <dbReference type="ARBA" id="ARBA00022771"/>
    </source>
</evidence>
<dbReference type="SUPFAM" id="SSF46785">
    <property type="entry name" value="Winged helix' DNA-binding domain"/>
    <property type="match status" value="1"/>
</dbReference>
<gene>
    <name evidence="11" type="ORF">Ae201684_006410</name>
</gene>
<keyword evidence="5" id="KW-0804">Transcription</keyword>
<evidence type="ECO:0000256" key="4">
    <source>
        <dbReference type="ARBA" id="ARBA00023015"/>
    </source>
</evidence>
<keyword evidence="12" id="KW-1185">Reference proteome</keyword>
<dbReference type="SMART" id="SM00049">
    <property type="entry name" value="DEP"/>
    <property type="match status" value="1"/>
</dbReference>
<keyword evidence="3" id="KW-0862">Zinc</keyword>
<dbReference type="EMBL" id="VJMJ01000084">
    <property type="protein sequence ID" value="KAF0737233.1"/>
    <property type="molecule type" value="Genomic_DNA"/>
</dbReference>
<dbReference type="Gene3D" id="3.30.40.10">
    <property type="entry name" value="Zinc/RING finger domain, C3HC4 (zinc finger)"/>
    <property type="match status" value="1"/>
</dbReference>
<reference evidence="11 12" key="1">
    <citation type="submission" date="2019-07" db="EMBL/GenBank/DDBJ databases">
        <title>Genomics analysis of Aphanomyces spp. identifies a new class of oomycete effector associated with host adaptation.</title>
        <authorList>
            <person name="Gaulin E."/>
        </authorList>
    </citation>
    <scope>NUCLEOTIDE SEQUENCE [LARGE SCALE GENOMIC DNA]</scope>
    <source>
        <strain evidence="11 12">ATCC 201684</strain>
    </source>
</reference>
<dbReference type="SUPFAM" id="SSF50729">
    <property type="entry name" value="PH domain-like"/>
    <property type="match status" value="1"/>
</dbReference>
<dbReference type="InterPro" id="IPR036388">
    <property type="entry name" value="WH-like_DNA-bd_sf"/>
</dbReference>
<dbReference type="SMART" id="SM00064">
    <property type="entry name" value="FYVE"/>
    <property type="match status" value="1"/>
</dbReference>
<dbReference type="Gene3D" id="2.30.29.30">
    <property type="entry name" value="Pleckstrin-homology domain (PH domain)/Phosphotyrosine-binding domain (PTB)"/>
    <property type="match status" value="1"/>
</dbReference>
<feature type="compositionally biased region" description="Low complexity" evidence="8">
    <location>
        <begin position="619"/>
        <end position="635"/>
    </location>
</feature>
<evidence type="ECO:0000259" key="10">
    <source>
        <dbReference type="PROSITE" id="PS50186"/>
    </source>
</evidence>
<proteinExistence type="predicted"/>
<protein>
    <recommendedName>
        <fullName evidence="13">FYVE-type domain-containing protein</fullName>
    </recommendedName>
</protein>
<dbReference type="PROSITE" id="PS50186">
    <property type="entry name" value="DEP"/>
    <property type="match status" value="1"/>
</dbReference>
<dbReference type="InterPro" id="IPR000306">
    <property type="entry name" value="Znf_FYVE"/>
</dbReference>
<dbReference type="Gene3D" id="1.10.10.10">
    <property type="entry name" value="Winged helix-like DNA-binding domain superfamily/Winged helix DNA-binding domain"/>
    <property type="match status" value="1"/>
</dbReference>
<evidence type="ECO:0000256" key="3">
    <source>
        <dbReference type="ARBA" id="ARBA00022833"/>
    </source>
</evidence>
<keyword evidence="4" id="KW-0805">Transcription regulation</keyword>